<reference evidence="2" key="1">
    <citation type="journal article" date="2019" name="Int. J. Syst. Evol. Microbiol.">
        <title>The Global Catalogue of Microorganisms (GCM) 10K type strain sequencing project: providing services to taxonomists for standard genome sequencing and annotation.</title>
        <authorList>
            <consortium name="The Broad Institute Genomics Platform"/>
            <consortium name="The Broad Institute Genome Sequencing Center for Infectious Disease"/>
            <person name="Wu L."/>
            <person name="Ma J."/>
        </authorList>
    </citation>
    <scope>NUCLEOTIDE SEQUENCE [LARGE SCALE GENOMIC DNA]</scope>
    <source>
        <strain evidence="2">CCUG 54950</strain>
    </source>
</reference>
<organism evidence="1 2">
    <name type="scientific">Paenibacillus wenxiniae</name>
    <dbReference type="NCBI Taxonomy" id="1636843"/>
    <lineage>
        <taxon>Bacteria</taxon>
        <taxon>Bacillati</taxon>
        <taxon>Bacillota</taxon>
        <taxon>Bacilli</taxon>
        <taxon>Bacillales</taxon>
        <taxon>Paenibacillaceae</taxon>
        <taxon>Paenibacillus</taxon>
    </lineage>
</organism>
<protein>
    <submittedName>
        <fullName evidence="1">Uncharacterized protein</fullName>
    </submittedName>
</protein>
<dbReference type="RefSeq" id="WP_347324413.1">
    <property type="nucleotide sequence ID" value="NZ_JBCGUH010000003.1"/>
</dbReference>
<sequence length="163" mass="18610">MILKTTTIAGVIILGVILLFNDFDTPTKPVQPENLNTFIEKQSIQNPNIIRVSDSKYYLFSDETDTIYVYEGNGNSHTSPGVPRDGIIFGGREVGSFGLIIRNNDILQNASYYKLIIDGESKTYDYNRDRYVVVQDNRIWNPVPQVTIEFLNTHKKTLLKQTF</sequence>
<evidence type="ECO:0000313" key="2">
    <source>
        <dbReference type="Proteomes" id="UP001597233"/>
    </source>
</evidence>
<accession>A0ABW4RGE9</accession>
<comment type="caution">
    <text evidence="1">The sequence shown here is derived from an EMBL/GenBank/DDBJ whole genome shotgun (WGS) entry which is preliminary data.</text>
</comment>
<dbReference type="Proteomes" id="UP001597233">
    <property type="component" value="Unassembled WGS sequence"/>
</dbReference>
<proteinExistence type="predicted"/>
<evidence type="ECO:0000313" key="1">
    <source>
        <dbReference type="EMBL" id="MFD1884768.1"/>
    </source>
</evidence>
<name>A0ABW4RGE9_9BACL</name>
<gene>
    <name evidence="1" type="ORF">ACFSC9_04455</name>
</gene>
<dbReference type="EMBL" id="JBHUEH010000010">
    <property type="protein sequence ID" value="MFD1884768.1"/>
    <property type="molecule type" value="Genomic_DNA"/>
</dbReference>
<keyword evidence="2" id="KW-1185">Reference proteome</keyword>